<evidence type="ECO:0000256" key="1">
    <source>
        <dbReference type="ARBA" id="ARBA00022679"/>
    </source>
</evidence>
<comment type="similarity">
    <text evidence="3">Belongs to the methyltransferase superfamily. Arsenite methyltransferase family.</text>
</comment>
<reference evidence="10 11" key="1">
    <citation type="submission" date="2019-08" db="EMBL/GenBank/DDBJ databases">
        <title>The genome sequence of a newly discovered highly antifungal drug resistant Aspergillus species, Aspergillus tanneri NIH 1004.</title>
        <authorList>
            <person name="Mounaud S."/>
            <person name="Singh I."/>
            <person name="Joardar V."/>
            <person name="Pakala S."/>
            <person name="Pakala S."/>
            <person name="Venepally P."/>
            <person name="Chung J.K."/>
            <person name="Losada L."/>
            <person name="Nierman W.C."/>
        </authorList>
    </citation>
    <scope>NUCLEOTIDE SEQUENCE [LARGE SCALE GENOMIC DNA]</scope>
    <source>
        <strain evidence="10 11">NIH1004</strain>
    </source>
</reference>
<dbReference type="InterPro" id="IPR026669">
    <property type="entry name" value="Arsenite_MeTrfase-like"/>
</dbReference>
<dbReference type="PANTHER" id="PTHR43675">
    <property type="entry name" value="ARSENITE METHYLTRANSFERASE"/>
    <property type="match status" value="1"/>
</dbReference>
<keyword evidence="2" id="KW-0949">S-adenosyl-L-methionine</keyword>
<dbReference type="VEuPathDB" id="FungiDB:EYZ11_007782"/>
<evidence type="ECO:0000256" key="6">
    <source>
        <dbReference type="ARBA" id="ARBA00047941"/>
    </source>
</evidence>
<dbReference type="InterPro" id="IPR025714">
    <property type="entry name" value="Methyltranfer_dom"/>
</dbReference>
<dbReference type="EMBL" id="QUQM01000007">
    <property type="protein sequence ID" value="KAA8645252.1"/>
    <property type="molecule type" value="Genomic_DNA"/>
</dbReference>
<evidence type="ECO:0000256" key="4">
    <source>
        <dbReference type="ARBA" id="ARBA00034521"/>
    </source>
</evidence>
<protein>
    <recommendedName>
        <fullName evidence="5">Arsenite methyltransferase</fullName>
        <ecNumber evidence="4">2.1.1.137</ecNumber>
    </recommendedName>
</protein>
<gene>
    <name evidence="10" type="ORF">ATNIH1004_006671</name>
</gene>
<evidence type="ECO:0000256" key="5">
    <source>
        <dbReference type="ARBA" id="ARBA00034545"/>
    </source>
</evidence>
<dbReference type="CDD" id="cd02440">
    <property type="entry name" value="AdoMet_MTases"/>
    <property type="match status" value="1"/>
</dbReference>
<keyword evidence="1" id="KW-0808">Transferase</keyword>
<dbReference type="AlphaFoldDB" id="A0A5M9ME45"/>
<dbReference type="OrthoDB" id="66144at2759"/>
<dbReference type="EC" id="2.1.1.137" evidence="4"/>
<dbReference type="SUPFAM" id="SSF53720">
    <property type="entry name" value="ALDH-like"/>
    <property type="match status" value="1"/>
</dbReference>
<proteinExistence type="inferred from homology"/>
<dbReference type="GO" id="GO:0016491">
    <property type="term" value="F:oxidoreductase activity"/>
    <property type="evidence" value="ECO:0007669"/>
    <property type="project" value="InterPro"/>
</dbReference>
<evidence type="ECO:0000313" key="11">
    <source>
        <dbReference type="Proteomes" id="UP000324241"/>
    </source>
</evidence>
<accession>A0A5M9ME45</accession>
<dbReference type="GeneID" id="54329373"/>
<dbReference type="Gene3D" id="3.40.50.150">
    <property type="entry name" value="Vaccinia Virus protein VP39"/>
    <property type="match status" value="1"/>
</dbReference>
<organism evidence="10 11">
    <name type="scientific">Aspergillus tanneri</name>
    <dbReference type="NCBI Taxonomy" id="1220188"/>
    <lineage>
        <taxon>Eukaryota</taxon>
        <taxon>Fungi</taxon>
        <taxon>Dikarya</taxon>
        <taxon>Ascomycota</taxon>
        <taxon>Pezizomycotina</taxon>
        <taxon>Eurotiomycetes</taxon>
        <taxon>Eurotiomycetidae</taxon>
        <taxon>Eurotiales</taxon>
        <taxon>Aspergillaceae</taxon>
        <taxon>Aspergillus</taxon>
        <taxon>Aspergillus subgen. Circumdati</taxon>
    </lineage>
</organism>
<dbReference type="InterPro" id="IPR029063">
    <property type="entry name" value="SAM-dependent_MTases_sf"/>
</dbReference>
<name>A0A5M9ME45_9EURO</name>
<dbReference type="VEuPathDB" id="FungiDB:EYZ11_007779"/>
<dbReference type="Gene3D" id="3.40.5.100">
    <property type="match status" value="1"/>
</dbReference>
<evidence type="ECO:0000256" key="7">
    <source>
        <dbReference type="ARBA" id="ARBA00047943"/>
    </source>
</evidence>
<comment type="caution">
    <text evidence="10">The sequence shown here is derived from an EMBL/GenBank/DDBJ whole genome shotgun (WGS) entry which is preliminary data.</text>
</comment>
<evidence type="ECO:0000313" key="10">
    <source>
        <dbReference type="EMBL" id="KAA8645252.1"/>
    </source>
</evidence>
<comment type="catalytic activity">
    <reaction evidence="7">
        <text>arsenic triglutathione + 2 [thioredoxin]-dithiol + 2 S-adenosyl-L-methionine + H2O = dimethylarsinous acid + 2 [thioredoxin]-disulfide + 3 glutathione + 2 S-adenosyl-L-homocysteine + 2 H(+)</text>
        <dbReference type="Rhea" id="RHEA:69464"/>
        <dbReference type="Rhea" id="RHEA-COMP:10698"/>
        <dbReference type="Rhea" id="RHEA-COMP:10700"/>
        <dbReference type="ChEBI" id="CHEBI:15377"/>
        <dbReference type="ChEBI" id="CHEBI:15378"/>
        <dbReference type="ChEBI" id="CHEBI:23808"/>
        <dbReference type="ChEBI" id="CHEBI:29950"/>
        <dbReference type="ChEBI" id="CHEBI:50058"/>
        <dbReference type="ChEBI" id="CHEBI:57856"/>
        <dbReference type="ChEBI" id="CHEBI:57925"/>
        <dbReference type="ChEBI" id="CHEBI:59789"/>
        <dbReference type="ChEBI" id="CHEBI:183640"/>
        <dbReference type="EC" id="2.1.1.137"/>
    </reaction>
</comment>
<dbReference type="SUPFAM" id="SSF53335">
    <property type="entry name" value="S-adenosyl-L-methionine-dependent methyltransferases"/>
    <property type="match status" value="1"/>
</dbReference>
<evidence type="ECO:0000256" key="8">
    <source>
        <dbReference type="ARBA" id="ARBA00048428"/>
    </source>
</evidence>
<evidence type="ECO:0000256" key="3">
    <source>
        <dbReference type="ARBA" id="ARBA00034487"/>
    </source>
</evidence>
<feature type="domain" description="Methyltransferase" evidence="9">
    <location>
        <begin position="75"/>
        <end position="224"/>
    </location>
</feature>
<dbReference type="InterPro" id="IPR016161">
    <property type="entry name" value="Ald_DH/histidinol_DH"/>
</dbReference>
<comment type="catalytic activity">
    <reaction evidence="6">
        <text>arsenic triglutathione + [thioredoxin]-dithiol + S-adenosyl-L-methionine + 2 H2O = methylarsonous acid + [thioredoxin]-disulfide + 3 glutathione + S-adenosyl-L-homocysteine + H(+)</text>
        <dbReference type="Rhea" id="RHEA:69460"/>
        <dbReference type="Rhea" id="RHEA-COMP:10698"/>
        <dbReference type="Rhea" id="RHEA-COMP:10700"/>
        <dbReference type="ChEBI" id="CHEBI:15377"/>
        <dbReference type="ChEBI" id="CHEBI:15378"/>
        <dbReference type="ChEBI" id="CHEBI:17826"/>
        <dbReference type="ChEBI" id="CHEBI:29950"/>
        <dbReference type="ChEBI" id="CHEBI:50058"/>
        <dbReference type="ChEBI" id="CHEBI:57856"/>
        <dbReference type="ChEBI" id="CHEBI:57925"/>
        <dbReference type="ChEBI" id="CHEBI:59789"/>
        <dbReference type="ChEBI" id="CHEBI:183640"/>
        <dbReference type="EC" id="2.1.1.137"/>
    </reaction>
</comment>
<dbReference type="GO" id="GO:0030791">
    <property type="term" value="F:arsenite methyltransferase activity"/>
    <property type="evidence" value="ECO:0007669"/>
    <property type="project" value="UniProtKB-EC"/>
</dbReference>
<dbReference type="Proteomes" id="UP000324241">
    <property type="component" value="Unassembled WGS sequence"/>
</dbReference>
<evidence type="ECO:0000259" key="9">
    <source>
        <dbReference type="Pfam" id="PF13847"/>
    </source>
</evidence>
<dbReference type="Pfam" id="PF13847">
    <property type="entry name" value="Methyltransf_31"/>
    <property type="match status" value="1"/>
</dbReference>
<comment type="catalytic activity">
    <reaction evidence="8">
        <text>arsenic triglutathione + 3 [thioredoxin]-dithiol + 3 S-adenosyl-L-methionine = trimethylarsine + 3 [thioredoxin]-disulfide + 3 glutathione + 3 S-adenosyl-L-homocysteine + 3 H(+)</text>
        <dbReference type="Rhea" id="RHEA:69432"/>
        <dbReference type="Rhea" id="RHEA-COMP:10698"/>
        <dbReference type="Rhea" id="RHEA-COMP:10700"/>
        <dbReference type="ChEBI" id="CHEBI:15378"/>
        <dbReference type="ChEBI" id="CHEBI:27130"/>
        <dbReference type="ChEBI" id="CHEBI:29950"/>
        <dbReference type="ChEBI" id="CHEBI:50058"/>
        <dbReference type="ChEBI" id="CHEBI:57856"/>
        <dbReference type="ChEBI" id="CHEBI:57925"/>
        <dbReference type="ChEBI" id="CHEBI:59789"/>
        <dbReference type="ChEBI" id="CHEBI:183640"/>
        <dbReference type="EC" id="2.1.1.137"/>
    </reaction>
</comment>
<dbReference type="PANTHER" id="PTHR43675:SF8">
    <property type="entry name" value="ARSENITE METHYLTRANSFERASE"/>
    <property type="match status" value="1"/>
</dbReference>
<sequence>MDSTSKSRVLGNLRQYYGSTIQSRADLRTSACCLTNISTQSHSASQLREALVRVHPHVQERFYGCGSPIPAVLEGLAVLDLGCGSGRDCYVLSQLVGPRGRVLGVDVSEEQIAVARSFLDWHAQQFGYANVEFKLGQMEDLAPLGIADASIDLVISNCVLNLSVDKDRVIQETFRVLKSGGQLYISDVFANRRIPQSLIQDPVLHGECLAGAWYREDFRRLLASVGCADVRMESQRPISIGDPDVEEKIGFATFMACTVYAFKLDLLEDRCEDYGQVARYRGTIPRHPHSFRLDENHEFPRGKWVPVCGNTADMLTATRFAPYFEVIGDKSTHHGLFSCTQSQELVRTAVEDTHIKDISLGSPDRGLEAFMDPAIHRGLFDKIMSIIDASSSGPSLKFLAGGTYDNSNHQTKGLFNEETFGPTLAVYVYPDAEWTSTLNGVDQARGGFAITDAVFAKD</sequence>
<dbReference type="RefSeq" id="XP_033424613.1">
    <property type="nucleotide sequence ID" value="XM_033571298.1"/>
</dbReference>
<evidence type="ECO:0000256" key="2">
    <source>
        <dbReference type="ARBA" id="ARBA00022691"/>
    </source>
</evidence>